<feature type="transmembrane region" description="Helical" evidence="7">
    <location>
        <begin position="28"/>
        <end position="48"/>
    </location>
</feature>
<dbReference type="NCBIfam" id="NF005742">
    <property type="entry name" value="PRK07566.1"/>
    <property type="match status" value="1"/>
</dbReference>
<dbReference type="InterPro" id="IPR006372">
    <property type="entry name" value="Chl_synth"/>
</dbReference>
<keyword evidence="2" id="KW-1003">Cell membrane</keyword>
<dbReference type="GO" id="GO:0046408">
    <property type="term" value="F:chlorophyll synthetase activity"/>
    <property type="evidence" value="ECO:0007669"/>
    <property type="project" value="UniProtKB-EC"/>
</dbReference>
<evidence type="ECO:0000256" key="6">
    <source>
        <dbReference type="ARBA" id="ARBA00023171"/>
    </source>
</evidence>
<evidence type="ECO:0000256" key="4">
    <source>
        <dbReference type="ARBA" id="ARBA00022989"/>
    </source>
</evidence>
<dbReference type="Pfam" id="PF01040">
    <property type="entry name" value="UbiA"/>
    <property type="match status" value="1"/>
</dbReference>
<organism evidence="8 9">
    <name type="scientific">Fulvimarina uroteuthidis</name>
    <dbReference type="NCBI Taxonomy" id="3098149"/>
    <lineage>
        <taxon>Bacteria</taxon>
        <taxon>Pseudomonadati</taxon>
        <taxon>Pseudomonadota</taxon>
        <taxon>Alphaproteobacteria</taxon>
        <taxon>Hyphomicrobiales</taxon>
        <taxon>Aurantimonadaceae</taxon>
        <taxon>Fulvimarina</taxon>
    </lineage>
</organism>
<feature type="transmembrane region" description="Helical" evidence="7">
    <location>
        <begin position="106"/>
        <end position="139"/>
    </location>
</feature>
<keyword evidence="3 7" id="KW-0812">Transmembrane</keyword>
<dbReference type="InterPro" id="IPR044878">
    <property type="entry name" value="UbiA_sf"/>
</dbReference>
<evidence type="ECO:0000256" key="7">
    <source>
        <dbReference type="SAM" id="Phobius"/>
    </source>
</evidence>
<feature type="transmembrane region" description="Helical" evidence="7">
    <location>
        <begin position="230"/>
        <end position="249"/>
    </location>
</feature>
<dbReference type="Proteomes" id="UP001294412">
    <property type="component" value="Unassembled WGS sequence"/>
</dbReference>
<reference evidence="8 9" key="1">
    <citation type="submission" date="2023-12" db="EMBL/GenBank/DDBJ databases">
        <title>Description of Novel Strain Fulvimarina sp. 2208YS6-2-32 isolated from Uroteuthis (Photololigo) edulis.</title>
        <authorList>
            <person name="Park J.-S."/>
        </authorList>
    </citation>
    <scope>NUCLEOTIDE SEQUENCE [LARGE SCALE GENOMIC DNA]</scope>
    <source>
        <strain evidence="8 9">2208YS6-2-32</strain>
    </source>
</reference>
<evidence type="ECO:0000313" key="8">
    <source>
        <dbReference type="EMBL" id="MDY8108503.1"/>
    </source>
</evidence>
<dbReference type="RefSeq" id="WP_322185942.1">
    <property type="nucleotide sequence ID" value="NZ_JAXLPB010000001.1"/>
</dbReference>
<evidence type="ECO:0000313" key="9">
    <source>
        <dbReference type="Proteomes" id="UP001294412"/>
    </source>
</evidence>
<comment type="caution">
    <text evidence="8">The sequence shown here is derived from an EMBL/GenBank/DDBJ whole genome shotgun (WGS) entry which is preliminary data.</text>
</comment>
<keyword evidence="4 7" id="KW-1133">Transmembrane helix</keyword>
<dbReference type="CDD" id="cd13958">
    <property type="entry name" value="PT_UbiA_chlorophyll"/>
    <property type="match status" value="1"/>
</dbReference>
<evidence type="ECO:0000256" key="1">
    <source>
        <dbReference type="ARBA" id="ARBA00004141"/>
    </source>
</evidence>
<gene>
    <name evidence="8" type="primary">chlG</name>
    <name evidence="8" type="ORF">U0C82_04960</name>
</gene>
<dbReference type="PANTHER" id="PTHR42723:SF1">
    <property type="entry name" value="CHLOROPHYLL SYNTHASE, CHLOROPLASTIC"/>
    <property type="match status" value="1"/>
</dbReference>
<dbReference type="InterPro" id="IPR050475">
    <property type="entry name" value="Prenyltransferase_related"/>
</dbReference>
<dbReference type="EC" id="2.5.1.62" evidence="8"/>
<keyword evidence="6" id="KW-0149">Chlorophyll biosynthesis</keyword>
<dbReference type="NCBIfam" id="TIGR01476">
    <property type="entry name" value="chlor_syn_BchG"/>
    <property type="match status" value="1"/>
</dbReference>
<dbReference type="Gene3D" id="1.10.357.140">
    <property type="entry name" value="UbiA prenyltransferase"/>
    <property type="match status" value="1"/>
</dbReference>
<keyword evidence="5 7" id="KW-0472">Membrane</keyword>
<evidence type="ECO:0000256" key="3">
    <source>
        <dbReference type="ARBA" id="ARBA00022692"/>
    </source>
</evidence>
<comment type="subcellular location">
    <subcellularLocation>
        <location evidence="1">Membrane</location>
        <topology evidence="1">Multi-pass membrane protein</topology>
    </subcellularLocation>
</comment>
<name>A0ABU5I172_9HYPH</name>
<protein>
    <submittedName>
        <fullName evidence="8">Chlorophyll synthase ChlG</fullName>
        <ecNumber evidence="8">2.5.1.62</ecNumber>
    </submittedName>
</protein>
<dbReference type="PANTHER" id="PTHR42723">
    <property type="entry name" value="CHLOROPHYLL SYNTHASE"/>
    <property type="match status" value="1"/>
</dbReference>
<evidence type="ECO:0000256" key="2">
    <source>
        <dbReference type="ARBA" id="ARBA00022475"/>
    </source>
</evidence>
<sequence length="306" mass="31902">MSRTVAPHAQRTRIQFSAFVTVLKPVTWFAPVWAFACGAISAIAQIPADASTFDLVAQVALGLALAGPMLCGASQAVNDWFDRHVDAVNEPDRPIPSGRLPGRTGLAIAVLWTLASLAVAALLGPVVFLAAFVGCLLSWGYSAPPVRFKQDGWLGNASVAIAYEGLAWITGAAVIAQGVPAPEILVLAALYSIGAHGIMTLNDFKAIAGDVQFGIRTLPVRYGVKRAAQIACVVMALPQLLVIGVMTAWGHPVAAGIIALLLIGQGLCMPRLIADPEKEAIRYNGTGIGLFVLGMMVSAVAVGVFP</sequence>
<dbReference type="InterPro" id="IPR000537">
    <property type="entry name" value="UbiA_prenyltransferase"/>
</dbReference>
<keyword evidence="8" id="KW-0808">Transferase</keyword>
<feature type="transmembrane region" description="Helical" evidence="7">
    <location>
        <begin position="286"/>
        <end position="305"/>
    </location>
</feature>
<keyword evidence="9" id="KW-1185">Reference proteome</keyword>
<proteinExistence type="predicted"/>
<evidence type="ECO:0000256" key="5">
    <source>
        <dbReference type="ARBA" id="ARBA00023136"/>
    </source>
</evidence>
<feature type="transmembrane region" description="Helical" evidence="7">
    <location>
        <begin position="55"/>
        <end position="77"/>
    </location>
</feature>
<dbReference type="EMBL" id="JAXLPB010000001">
    <property type="protein sequence ID" value="MDY8108503.1"/>
    <property type="molecule type" value="Genomic_DNA"/>
</dbReference>
<accession>A0ABU5I172</accession>
<feature type="transmembrane region" description="Helical" evidence="7">
    <location>
        <begin position="255"/>
        <end position="274"/>
    </location>
</feature>